<dbReference type="PANTHER" id="PTHR11947">
    <property type="entry name" value="PYRUVATE DEHYDROGENASE KINASE"/>
    <property type="match status" value="1"/>
</dbReference>
<dbReference type="SUPFAM" id="SSF69012">
    <property type="entry name" value="alpha-ketoacid dehydrogenase kinase, N-terminal domain"/>
    <property type="match status" value="1"/>
</dbReference>
<evidence type="ECO:0000259" key="10">
    <source>
        <dbReference type="Pfam" id="PF02518"/>
    </source>
</evidence>
<dbReference type="VEuPathDB" id="TriTrypDB:TRSC58_02550"/>
<keyword evidence="12" id="KW-0670">Pyruvate</keyword>
<dbReference type="GO" id="GO:0010906">
    <property type="term" value="P:regulation of glucose metabolic process"/>
    <property type="evidence" value="ECO:0007669"/>
    <property type="project" value="TreeGrafter"/>
</dbReference>
<evidence type="ECO:0000313" key="13">
    <source>
        <dbReference type="Proteomes" id="UP000283634"/>
    </source>
</evidence>
<dbReference type="Gene3D" id="1.20.140.20">
    <property type="entry name" value="Alpha-ketoacid/pyruvate dehydrogenase kinase, N-terminal domain"/>
    <property type="match status" value="1"/>
</dbReference>
<comment type="catalytic activity">
    <reaction evidence="7">
        <text>L-seryl-[pyruvate dehydrogenase E1 alpha subunit] + ATP = O-phospho-L-seryl-[pyruvate dehydrogenase E1 alpha subunit] + ADP + H(+)</text>
        <dbReference type="Rhea" id="RHEA:23052"/>
        <dbReference type="Rhea" id="RHEA-COMP:13689"/>
        <dbReference type="Rhea" id="RHEA-COMP:13690"/>
        <dbReference type="ChEBI" id="CHEBI:15378"/>
        <dbReference type="ChEBI" id="CHEBI:29999"/>
        <dbReference type="ChEBI" id="CHEBI:30616"/>
        <dbReference type="ChEBI" id="CHEBI:83421"/>
        <dbReference type="ChEBI" id="CHEBI:456216"/>
        <dbReference type="EC" id="2.7.11.2"/>
    </reaction>
</comment>
<dbReference type="InterPro" id="IPR003594">
    <property type="entry name" value="HATPase_dom"/>
</dbReference>
<dbReference type="EC" id="2.7.11.-" evidence="8"/>
<dbReference type="EMBL" id="MKGL01000181">
    <property type="protein sequence ID" value="RNF03866.1"/>
    <property type="molecule type" value="Genomic_DNA"/>
</dbReference>
<accession>A0A3R7K9G7</accession>
<keyword evidence="6 8" id="KW-0496">Mitochondrion</keyword>
<dbReference type="OrthoDB" id="241648at2759"/>
<keyword evidence="9" id="KW-0175">Coiled coil</keyword>
<evidence type="ECO:0000256" key="6">
    <source>
        <dbReference type="ARBA" id="ARBA00023128"/>
    </source>
</evidence>
<gene>
    <name evidence="12" type="ORF">TraAM80_05521</name>
</gene>
<keyword evidence="4 8" id="KW-0418">Kinase</keyword>
<dbReference type="Pfam" id="PF02518">
    <property type="entry name" value="HATPase_c"/>
    <property type="match status" value="1"/>
</dbReference>
<keyword evidence="2 8" id="KW-0808">Transferase</keyword>
<keyword evidence="3 8" id="KW-0547">Nucleotide-binding</keyword>
<dbReference type="RefSeq" id="XP_029237768.1">
    <property type="nucleotide sequence ID" value="XM_029382397.1"/>
</dbReference>
<feature type="domain" description="Branched-chain alpha-ketoacid dehydrogenase kinase/Pyruvate dehydrogenase kinase N-terminal" evidence="11">
    <location>
        <begin position="76"/>
        <end position="235"/>
    </location>
</feature>
<keyword evidence="13" id="KW-1185">Reference proteome</keyword>
<evidence type="ECO:0000256" key="2">
    <source>
        <dbReference type="ARBA" id="ARBA00022679"/>
    </source>
</evidence>
<evidence type="ECO:0000256" key="4">
    <source>
        <dbReference type="ARBA" id="ARBA00022777"/>
    </source>
</evidence>
<keyword evidence="5 8" id="KW-0067">ATP-binding</keyword>
<comment type="subcellular location">
    <subcellularLocation>
        <location evidence="8">Mitochondrion matrix</location>
    </subcellularLocation>
</comment>
<dbReference type="InterPro" id="IPR039028">
    <property type="entry name" value="BCKD/PDK"/>
</dbReference>
<evidence type="ECO:0000256" key="9">
    <source>
        <dbReference type="SAM" id="Coils"/>
    </source>
</evidence>
<evidence type="ECO:0000313" key="12">
    <source>
        <dbReference type="EMBL" id="RNF03866.1"/>
    </source>
</evidence>
<evidence type="ECO:0000256" key="3">
    <source>
        <dbReference type="ARBA" id="ARBA00022741"/>
    </source>
</evidence>
<feature type="domain" description="Histidine kinase/HSP90-like ATPase" evidence="10">
    <location>
        <begin position="285"/>
        <end position="421"/>
    </location>
</feature>
<dbReference type="InterPro" id="IPR018955">
    <property type="entry name" value="BCDHK/PDK_N"/>
</dbReference>
<protein>
    <recommendedName>
        <fullName evidence="8">Protein-serine/threonine kinase</fullName>
        <ecNumber evidence="8">2.7.11.-</ecNumber>
    </recommendedName>
</protein>
<evidence type="ECO:0000256" key="7">
    <source>
        <dbReference type="ARBA" id="ARBA00048201"/>
    </source>
</evidence>
<reference evidence="12 13" key="1">
    <citation type="journal article" date="2018" name="BMC Genomics">
        <title>Genomic comparison of Trypanosoma conorhini and Trypanosoma rangeli to Trypanosoma cruzi strains of high and low virulence.</title>
        <authorList>
            <person name="Bradwell K.R."/>
            <person name="Koparde V.N."/>
            <person name="Matveyev A.V."/>
            <person name="Serrano M.G."/>
            <person name="Alves J.M."/>
            <person name="Parikh H."/>
            <person name="Huang B."/>
            <person name="Lee V."/>
            <person name="Espinosa-Alvarez O."/>
            <person name="Ortiz P.A."/>
            <person name="Costa-Martins A.G."/>
            <person name="Teixeira M.M."/>
            <person name="Buck G.A."/>
        </authorList>
    </citation>
    <scope>NUCLEOTIDE SEQUENCE [LARGE SCALE GENOMIC DNA]</scope>
    <source>
        <strain evidence="12 13">AM80</strain>
    </source>
</reference>
<feature type="coiled-coil region" evidence="9">
    <location>
        <begin position="15"/>
        <end position="42"/>
    </location>
</feature>
<evidence type="ECO:0000259" key="11">
    <source>
        <dbReference type="Pfam" id="PF10436"/>
    </source>
</evidence>
<dbReference type="InterPro" id="IPR036890">
    <property type="entry name" value="HATPase_C_sf"/>
</dbReference>
<dbReference type="Gene3D" id="3.30.565.10">
    <property type="entry name" value="Histidine kinase-like ATPase, C-terminal domain"/>
    <property type="match status" value="1"/>
</dbReference>
<evidence type="ECO:0000256" key="8">
    <source>
        <dbReference type="RuleBase" id="RU366032"/>
    </source>
</evidence>
<dbReference type="PANTHER" id="PTHR11947:SF3">
    <property type="entry name" value="[PYRUVATE DEHYDROGENASE (ACETYL-TRANSFERRING)] KINASE, MITOCHONDRIAL"/>
    <property type="match status" value="1"/>
</dbReference>
<proteinExistence type="inferred from homology"/>
<name>A0A3R7K9G7_TRYRA</name>
<dbReference type="AlphaFoldDB" id="A0A3R7K9G7"/>
<dbReference type="SUPFAM" id="SSF55874">
    <property type="entry name" value="ATPase domain of HSP90 chaperone/DNA topoisomerase II/histidine kinase"/>
    <property type="match status" value="1"/>
</dbReference>
<comment type="caution">
    <text evidence="12">The sequence shown here is derived from an EMBL/GenBank/DDBJ whole genome shotgun (WGS) entry which is preliminary data.</text>
</comment>
<dbReference type="InterPro" id="IPR036784">
    <property type="entry name" value="AK/P_DHK_N_sf"/>
</dbReference>
<dbReference type="Pfam" id="PF10436">
    <property type="entry name" value="BCDHK_Adom3"/>
    <property type="match status" value="1"/>
</dbReference>
<organism evidence="12 13">
    <name type="scientific">Trypanosoma rangeli</name>
    <dbReference type="NCBI Taxonomy" id="5698"/>
    <lineage>
        <taxon>Eukaryota</taxon>
        <taxon>Discoba</taxon>
        <taxon>Euglenozoa</taxon>
        <taxon>Kinetoplastea</taxon>
        <taxon>Metakinetoplastina</taxon>
        <taxon>Trypanosomatida</taxon>
        <taxon>Trypanosomatidae</taxon>
        <taxon>Trypanosoma</taxon>
        <taxon>Herpetosoma</taxon>
    </lineage>
</organism>
<comment type="similarity">
    <text evidence="1 8">Belongs to the PDK/BCKDK protein kinase family.</text>
</comment>
<dbReference type="GO" id="GO:0005759">
    <property type="term" value="C:mitochondrial matrix"/>
    <property type="evidence" value="ECO:0007669"/>
    <property type="project" value="UniProtKB-SubCell"/>
</dbReference>
<dbReference type="GeneID" id="40329454"/>
<evidence type="ECO:0000256" key="1">
    <source>
        <dbReference type="ARBA" id="ARBA00006155"/>
    </source>
</evidence>
<dbReference type="GO" id="GO:0004740">
    <property type="term" value="F:pyruvate dehydrogenase (acetyl-transferring) kinase activity"/>
    <property type="evidence" value="ECO:0007669"/>
    <property type="project" value="UniProtKB-EC"/>
</dbReference>
<dbReference type="Proteomes" id="UP000283634">
    <property type="component" value="Unassembled WGS sequence"/>
</dbReference>
<sequence length="422" mass="48100">MRRFTGCLRVCAPFFRHSTSEILNLQRELKEVKKRVGAIEETQTLQALVAFYASRPLQKLDNFDEVLRHCLQAGYNTDVFCHMELPVLLSRLVTAIDTLPCGLNAMPSVLLVRNTYLDSFRKLIKCDFPDTESNIKQFRCVVAEIEDSHSRRDVLITMARGLVELKELLSRHKEYILRKKKGGLVAGFDFTLDEALIVLTKPMDNFSLCMVYYNFLSRMLLALEANDDNMVGMVDLKIDLEMIVHNAVDDAKQVCTEHYGDCPDVKFIISKEKHMMEFPHMSATISYVVLELMKNAFRATVESHMERNPSGIVDCGNMPPVEVLVNIEKNSKHACICVSDEGLGMSRSQCEVAMTYAYTSVRRPILQPRHDENFDHRDTFTPLAGYGFGLPMSRVYARAFGGDLVMSSMEGYGTRVYYYIKL</sequence>
<dbReference type="CDD" id="cd16929">
    <property type="entry name" value="HATPase_PDK-like"/>
    <property type="match status" value="1"/>
</dbReference>
<dbReference type="GO" id="GO:0005524">
    <property type="term" value="F:ATP binding"/>
    <property type="evidence" value="ECO:0007669"/>
    <property type="project" value="UniProtKB-UniRule"/>
</dbReference>
<dbReference type="OMA" id="NEMPSIC"/>
<evidence type="ECO:0000256" key="5">
    <source>
        <dbReference type="ARBA" id="ARBA00022840"/>
    </source>
</evidence>